<proteinExistence type="predicted"/>
<gene>
    <name evidence="2" type="ORF">J1605_021802</name>
</gene>
<keyword evidence="3" id="KW-1185">Reference proteome</keyword>
<sequence length="236" mass="25231">MAERKMAARSATDSHVPRRCRRTPPPPLAESRTQRDAQPRVASPPPGYRTPGRLAVASRKRSHQLGSGRGSGGGGGGGQDGSGKGRPGKAALPLRPASRPDSAIWVRSPNSALPRISFRGGGLGERNSGGCRDSGASKAWRSHQRSLELDILSRTRPFTQYRLQQYTLNETKSEGCFLKGKFIFYVMGPAYYSSSLDIYLAGPLELFGQVILLADLGVFGVGCLGVEVASARHGVL</sequence>
<evidence type="ECO:0000256" key="1">
    <source>
        <dbReference type="SAM" id="MobiDB-lite"/>
    </source>
</evidence>
<accession>A0AB34HEF2</accession>
<dbReference type="EMBL" id="JAIQCJ010001425">
    <property type="protein sequence ID" value="KAJ8789275.1"/>
    <property type="molecule type" value="Genomic_DNA"/>
</dbReference>
<dbReference type="AlphaFoldDB" id="A0AB34HEF2"/>
<comment type="caution">
    <text evidence="2">The sequence shown here is derived from an EMBL/GenBank/DDBJ whole genome shotgun (WGS) entry which is preliminary data.</text>
</comment>
<evidence type="ECO:0000313" key="2">
    <source>
        <dbReference type="EMBL" id="KAJ8789275.1"/>
    </source>
</evidence>
<name>A0AB34HEF2_ESCRO</name>
<reference evidence="2 3" key="1">
    <citation type="submission" date="2022-11" db="EMBL/GenBank/DDBJ databases">
        <title>Whole genome sequence of Eschrichtius robustus ER-17-0199.</title>
        <authorList>
            <person name="Bruniche-Olsen A."/>
            <person name="Black A.N."/>
            <person name="Fields C.J."/>
            <person name="Walden K."/>
            <person name="Dewoody J.A."/>
        </authorList>
    </citation>
    <scope>NUCLEOTIDE SEQUENCE [LARGE SCALE GENOMIC DNA]</scope>
    <source>
        <strain evidence="2">ER-17-0199</strain>
        <tissue evidence="2">Blubber</tissue>
    </source>
</reference>
<organism evidence="2 3">
    <name type="scientific">Eschrichtius robustus</name>
    <name type="common">California gray whale</name>
    <name type="synonym">Eschrichtius gibbosus</name>
    <dbReference type="NCBI Taxonomy" id="9764"/>
    <lineage>
        <taxon>Eukaryota</taxon>
        <taxon>Metazoa</taxon>
        <taxon>Chordata</taxon>
        <taxon>Craniata</taxon>
        <taxon>Vertebrata</taxon>
        <taxon>Euteleostomi</taxon>
        <taxon>Mammalia</taxon>
        <taxon>Eutheria</taxon>
        <taxon>Laurasiatheria</taxon>
        <taxon>Artiodactyla</taxon>
        <taxon>Whippomorpha</taxon>
        <taxon>Cetacea</taxon>
        <taxon>Mysticeti</taxon>
        <taxon>Eschrichtiidae</taxon>
        <taxon>Eschrichtius</taxon>
    </lineage>
</organism>
<evidence type="ECO:0000313" key="3">
    <source>
        <dbReference type="Proteomes" id="UP001159641"/>
    </source>
</evidence>
<feature type="compositionally biased region" description="Gly residues" evidence="1">
    <location>
        <begin position="67"/>
        <end position="85"/>
    </location>
</feature>
<feature type="region of interest" description="Disordered" evidence="1">
    <location>
        <begin position="1"/>
        <end position="137"/>
    </location>
</feature>
<protein>
    <submittedName>
        <fullName evidence="2">Uncharacterized protein</fullName>
    </submittedName>
</protein>
<dbReference type="Proteomes" id="UP001159641">
    <property type="component" value="Unassembled WGS sequence"/>
</dbReference>